<protein>
    <recommendedName>
        <fullName evidence="4">Hydrogenase-4 component G</fullName>
    </recommendedName>
</protein>
<evidence type="ECO:0000256" key="1">
    <source>
        <dbReference type="SAM" id="MobiDB-lite"/>
    </source>
</evidence>
<dbReference type="OrthoDB" id="49105at2"/>
<evidence type="ECO:0008006" key="4">
    <source>
        <dbReference type="Google" id="ProtNLM"/>
    </source>
</evidence>
<dbReference type="AlphaFoldDB" id="A0A4U7BKU7"/>
<evidence type="ECO:0000313" key="2">
    <source>
        <dbReference type="EMBL" id="TKX32638.1"/>
    </source>
</evidence>
<organism evidence="2 3">
    <name type="scientific">Campylobacter aviculae</name>
    <dbReference type="NCBI Taxonomy" id="2510190"/>
    <lineage>
        <taxon>Bacteria</taxon>
        <taxon>Pseudomonadati</taxon>
        <taxon>Campylobacterota</taxon>
        <taxon>Epsilonproteobacteria</taxon>
        <taxon>Campylobacterales</taxon>
        <taxon>Campylobacteraceae</taxon>
        <taxon>Campylobacter</taxon>
    </lineage>
</organism>
<accession>A0A4U7BKU7</accession>
<keyword evidence="3" id="KW-1185">Reference proteome</keyword>
<name>A0A4U7BKU7_9BACT</name>
<feature type="compositionally biased region" description="Polar residues" evidence="1">
    <location>
        <begin position="32"/>
        <end position="41"/>
    </location>
</feature>
<comment type="caution">
    <text evidence="2">The sequence shown here is derived from an EMBL/GenBank/DDBJ whole genome shotgun (WGS) entry which is preliminary data.</text>
</comment>
<gene>
    <name evidence="2" type="ORF">CQA76_03170</name>
</gene>
<proteinExistence type="predicted"/>
<dbReference type="RefSeq" id="WP_137622003.1">
    <property type="nucleotide sequence ID" value="NZ_NXMA01000004.1"/>
</dbReference>
<dbReference type="EMBL" id="NXMA01000004">
    <property type="protein sequence ID" value="TKX32638.1"/>
    <property type="molecule type" value="Genomic_DNA"/>
</dbReference>
<feature type="region of interest" description="Disordered" evidence="1">
    <location>
        <begin position="12"/>
        <end position="42"/>
    </location>
</feature>
<reference evidence="2 3" key="1">
    <citation type="submission" date="2018-05" db="EMBL/GenBank/DDBJ databases">
        <title>Novel Campyloabacter and Helicobacter Species and Strains.</title>
        <authorList>
            <person name="Mannion A.J."/>
            <person name="Shen Z."/>
            <person name="Fox J.G."/>
        </authorList>
    </citation>
    <scope>NUCLEOTIDE SEQUENCE [LARGE SCALE GENOMIC DNA]</scope>
    <source>
        <strain evidence="3">MIT17-670</strain>
    </source>
</reference>
<evidence type="ECO:0000313" key="3">
    <source>
        <dbReference type="Proteomes" id="UP000310353"/>
    </source>
</evidence>
<dbReference type="Proteomes" id="UP000310353">
    <property type="component" value="Unassembled WGS sequence"/>
</dbReference>
<sequence>MQVNTYSNIASMTQTQVSNKKADEDAKKNTKDTNVQSANSSKDIDKNTLEKLSTLGGKGITQLYLVQFQQQTMNTVFGTSSAQAGINELLGGGDLNTAKSILSNIDFASLGYSGKNPLSMNADELNQLISEDGFFGIENTANRIADFVINGAGNDVDKLKEGLEGMKKGFEQAEKMWGGKLPQISQDTIEAAIKKVTDRIDELGGKTLDLQA</sequence>
<feature type="compositionally biased region" description="Basic and acidic residues" evidence="1">
    <location>
        <begin position="20"/>
        <end position="31"/>
    </location>
</feature>